<keyword evidence="1" id="KW-0547">Nucleotide-binding</keyword>
<keyword evidence="2" id="KW-1185">Reference proteome</keyword>
<dbReference type="Proteomes" id="UP000553459">
    <property type="component" value="Unassembled WGS sequence"/>
</dbReference>
<dbReference type="InterPro" id="IPR027417">
    <property type="entry name" value="P-loop_NTPase"/>
</dbReference>
<evidence type="ECO:0000313" key="2">
    <source>
        <dbReference type="Proteomes" id="UP000553459"/>
    </source>
</evidence>
<dbReference type="AlphaFoldDB" id="A0A845PVG4"/>
<name>A0A845PVG4_9FLAO</name>
<gene>
    <name evidence="1" type="ORF">GNY06_01395</name>
</gene>
<sequence length="73" mass="8416">IQIIVNIVLGLLLEYKGQVILIATTNLEFSLDKALFRSFDEIIELPRPNENDIIDLLKLTFSDLRLSKEFDHS</sequence>
<dbReference type="SUPFAM" id="SSF52540">
    <property type="entry name" value="P-loop containing nucleoside triphosphate hydrolases"/>
    <property type="match status" value="1"/>
</dbReference>
<dbReference type="PROSITE" id="PS00674">
    <property type="entry name" value="AAA"/>
    <property type="match status" value="1"/>
</dbReference>
<organism evidence="1 2">
    <name type="scientific">Elizabethkingia argenteiflava</name>
    <dbReference type="NCBI Taxonomy" id="2681556"/>
    <lineage>
        <taxon>Bacteria</taxon>
        <taxon>Pseudomonadati</taxon>
        <taxon>Bacteroidota</taxon>
        <taxon>Flavobacteriia</taxon>
        <taxon>Flavobacteriales</taxon>
        <taxon>Weeksellaceae</taxon>
        <taxon>Elizabethkingia</taxon>
    </lineage>
</organism>
<feature type="non-terminal residue" evidence="1">
    <location>
        <position position="1"/>
    </location>
</feature>
<keyword evidence="1" id="KW-0067">ATP-binding</keyword>
<dbReference type="GO" id="GO:0005524">
    <property type="term" value="F:ATP binding"/>
    <property type="evidence" value="ECO:0007669"/>
    <property type="project" value="UniProtKB-KW"/>
</dbReference>
<dbReference type="InterPro" id="IPR003960">
    <property type="entry name" value="ATPase_AAA_CS"/>
</dbReference>
<evidence type="ECO:0000313" key="1">
    <source>
        <dbReference type="EMBL" id="NAW50100.1"/>
    </source>
</evidence>
<dbReference type="Gene3D" id="3.40.50.300">
    <property type="entry name" value="P-loop containing nucleotide triphosphate hydrolases"/>
    <property type="match status" value="1"/>
</dbReference>
<reference evidence="1 2" key="1">
    <citation type="submission" date="2019-11" db="EMBL/GenBank/DDBJ databases">
        <title>Characterization of Elizabethkingia argenteiflava sp. nov., isolated from inner surface of Soybean Pods.</title>
        <authorList>
            <person name="Mo S."/>
        </authorList>
    </citation>
    <scope>NUCLEOTIDE SEQUENCE [LARGE SCALE GENOMIC DNA]</scope>
    <source>
        <strain evidence="1 2">YB22</strain>
    </source>
</reference>
<dbReference type="EMBL" id="JAAABJ010000175">
    <property type="protein sequence ID" value="NAW50100.1"/>
    <property type="molecule type" value="Genomic_DNA"/>
</dbReference>
<comment type="caution">
    <text evidence="1">The sequence shown here is derived from an EMBL/GenBank/DDBJ whole genome shotgun (WGS) entry which is preliminary data.</text>
</comment>
<accession>A0A845PVG4</accession>
<dbReference type="GO" id="GO:0016887">
    <property type="term" value="F:ATP hydrolysis activity"/>
    <property type="evidence" value="ECO:0007669"/>
    <property type="project" value="InterPro"/>
</dbReference>
<proteinExistence type="predicted"/>
<protein>
    <submittedName>
        <fullName evidence="1">ATP-binding protein</fullName>
    </submittedName>
</protein>